<name>A0ABN9QG15_9DINO</name>
<evidence type="ECO:0000256" key="1">
    <source>
        <dbReference type="SAM" id="SignalP"/>
    </source>
</evidence>
<proteinExistence type="predicted"/>
<dbReference type="PROSITE" id="PS51257">
    <property type="entry name" value="PROKAR_LIPOPROTEIN"/>
    <property type="match status" value="1"/>
</dbReference>
<feature type="non-terminal residue" evidence="2">
    <location>
        <position position="169"/>
    </location>
</feature>
<gene>
    <name evidence="2" type="ORF">PCOR1329_LOCUS11598</name>
</gene>
<organism evidence="2 3">
    <name type="scientific">Prorocentrum cordatum</name>
    <dbReference type="NCBI Taxonomy" id="2364126"/>
    <lineage>
        <taxon>Eukaryota</taxon>
        <taxon>Sar</taxon>
        <taxon>Alveolata</taxon>
        <taxon>Dinophyceae</taxon>
        <taxon>Prorocentrales</taxon>
        <taxon>Prorocentraceae</taxon>
        <taxon>Prorocentrum</taxon>
    </lineage>
</organism>
<feature type="chain" id="PRO_5045471166" evidence="1">
    <location>
        <begin position="23"/>
        <end position="169"/>
    </location>
</feature>
<dbReference type="EMBL" id="CAUYUJ010003340">
    <property type="protein sequence ID" value="CAK0804927.1"/>
    <property type="molecule type" value="Genomic_DNA"/>
</dbReference>
<keyword evidence="3" id="KW-1185">Reference proteome</keyword>
<sequence length="169" mass="17218">MAARRAAGAPLALAAALCLAAACRWLVRRAPASFVAPRGLRTVLDEWEAASIPAQILENLQDPELEGQSVMKFRDVYRLLEIMGMDRETFVEGVAAATEVRAAAAVVTEAVVVVVAVGAVTEVRAAVAVATEAEAVVAVATEAAAVAVVTGVVAAGAEAAEAAGAQPRE</sequence>
<dbReference type="Proteomes" id="UP001189429">
    <property type="component" value="Unassembled WGS sequence"/>
</dbReference>
<feature type="signal peptide" evidence="1">
    <location>
        <begin position="1"/>
        <end position="22"/>
    </location>
</feature>
<reference evidence="2" key="1">
    <citation type="submission" date="2023-10" db="EMBL/GenBank/DDBJ databases">
        <authorList>
            <person name="Chen Y."/>
            <person name="Shah S."/>
            <person name="Dougan E. K."/>
            <person name="Thang M."/>
            <person name="Chan C."/>
        </authorList>
    </citation>
    <scope>NUCLEOTIDE SEQUENCE [LARGE SCALE GENOMIC DNA]</scope>
</reference>
<accession>A0ABN9QG15</accession>
<keyword evidence="1" id="KW-0732">Signal</keyword>
<comment type="caution">
    <text evidence="2">The sequence shown here is derived from an EMBL/GenBank/DDBJ whole genome shotgun (WGS) entry which is preliminary data.</text>
</comment>
<evidence type="ECO:0000313" key="3">
    <source>
        <dbReference type="Proteomes" id="UP001189429"/>
    </source>
</evidence>
<protein>
    <submittedName>
        <fullName evidence="2">Uncharacterized protein</fullName>
    </submittedName>
</protein>
<evidence type="ECO:0000313" key="2">
    <source>
        <dbReference type="EMBL" id="CAK0804927.1"/>
    </source>
</evidence>